<evidence type="ECO:0000313" key="5">
    <source>
        <dbReference type="EMBL" id="TGG94180.1"/>
    </source>
</evidence>
<dbReference type="GO" id="GO:0016301">
    <property type="term" value="F:kinase activity"/>
    <property type="evidence" value="ECO:0007669"/>
    <property type="project" value="UniProtKB-KW"/>
</dbReference>
<dbReference type="CDD" id="cd01168">
    <property type="entry name" value="adenosine_kinase"/>
    <property type="match status" value="1"/>
</dbReference>
<keyword evidence="2" id="KW-0808">Transferase</keyword>
<dbReference type="RefSeq" id="WP_135482748.1">
    <property type="nucleotide sequence ID" value="NZ_SRMF01000002.1"/>
</dbReference>
<dbReference type="EMBL" id="SRMF01000002">
    <property type="protein sequence ID" value="TGG94180.1"/>
    <property type="molecule type" value="Genomic_DNA"/>
</dbReference>
<dbReference type="Gene3D" id="3.40.1190.20">
    <property type="match status" value="1"/>
</dbReference>
<evidence type="ECO:0000256" key="2">
    <source>
        <dbReference type="ARBA" id="ARBA00022679"/>
    </source>
</evidence>
<comment type="caution">
    <text evidence="5">The sequence shown here is derived from an EMBL/GenBank/DDBJ whole genome shotgun (WGS) entry which is preliminary data.</text>
</comment>
<dbReference type="PANTHER" id="PTHR43320">
    <property type="entry name" value="SUGAR KINASE"/>
    <property type="match status" value="1"/>
</dbReference>
<reference evidence="5 6" key="1">
    <citation type="submission" date="2019-04" db="EMBL/GenBank/DDBJ databases">
        <title>Natronospirillum operosus gen. nov., sp. nov., a haloalkaliphilic satellite isolated from decaying biomass of laboratory culture of cyanobacterium Geitlerinema sp. and proposal of Natronospirillaceae fam. nov. and Saccharospirillaceae fam. nov.</title>
        <authorList>
            <person name="Kevbrin V."/>
            <person name="Boltyanskaya Y."/>
            <person name="Koziaeva V."/>
            <person name="Grouzdev D.S."/>
            <person name="Park M."/>
            <person name="Cho J."/>
        </authorList>
    </citation>
    <scope>NUCLEOTIDE SEQUENCE [LARGE SCALE GENOMIC DNA]</scope>
    <source>
        <strain evidence="5 6">G-116</strain>
    </source>
</reference>
<comment type="similarity">
    <text evidence="1">Belongs to the carbohydrate kinase PfkB family.</text>
</comment>
<sequence>MTPGSASACDIFALGHAVVDVEFEVSPDLLASLGFEPGARYLIDEGQFQILHAALQAPGAEARWIAQTGGGSAANAIVTAQRLGAQCHFAGKLARDAAGWFYQQTLQNEGVQVPDTPLADGISGHCLVLVTPDAERTMVLYLGVTTELESSYVDLNALGQAGCLYLESYLVTDPVARDTVGHALDTAARQKLPVIVSLSDAGIIQQWRNDLQRWFQPPIDLLLCNESEALAWAETADLGGALGTLLQLAHKVVVTRGASGALVAEATGHTELAAPRVQAVSALGAGDTFAGAVLFGHYQQHWPLLRAAEFAIRCAARKVEFNGPRLAREQLIWVYSQFLNSDNKNTG</sequence>
<protein>
    <submittedName>
        <fullName evidence="5">Adenosine kinase</fullName>
    </submittedName>
</protein>
<proteinExistence type="inferred from homology"/>
<dbReference type="InterPro" id="IPR052700">
    <property type="entry name" value="Carb_kinase_PfkB-like"/>
</dbReference>
<dbReference type="InterPro" id="IPR011611">
    <property type="entry name" value="PfkB_dom"/>
</dbReference>
<dbReference type="PRINTS" id="PR00990">
    <property type="entry name" value="RIBOKINASE"/>
</dbReference>
<dbReference type="InterPro" id="IPR029056">
    <property type="entry name" value="Ribokinase-like"/>
</dbReference>
<evidence type="ECO:0000256" key="1">
    <source>
        <dbReference type="ARBA" id="ARBA00010688"/>
    </source>
</evidence>
<keyword evidence="6" id="KW-1185">Reference proteome</keyword>
<dbReference type="Proteomes" id="UP000297475">
    <property type="component" value="Unassembled WGS sequence"/>
</dbReference>
<dbReference type="PANTHER" id="PTHR43320:SF3">
    <property type="entry name" value="CARBOHYDRATE KINASE PFKB DOMAIN-CONTAINING PROTEIN"/>
    <property type="match status" value="1"/>
</dbReference>
<evidence type="ECO:0000259" key="4">
    <source>
        <dbReference type="Pfam" id="PF00294"/>
    </source>
</evidence>
<keyword evidence="3 5" id="KW-0418">Kinase</keyword>
<dbReference type="OrthoDB" id="9813569at2"/>
<dbReference type="InterPro" id="IPR002139">
    <property type="entry name" value="Ribo/fructo_kinase"/>
</dbReference>
<dbReference type="Pfam" id="PF00294">
    <property type="entry name" value="PfkB"/>
    <property type="match status" value="1"/>
</dbReference>
<dbReference type="SUPFAM" id="SSF53613">
    <property type="entry name" value="Ribokinase-like"/>
    <property type="match status" value="1"/>
</dbReference>
<name>A0A4Z0WHU1_9GAMM</name>
<gene>
    <name evidence="5" type="ORF">E4656_08400</name>
</gene>
<accession>A0A4Z0WHU1</accession>
<evidence type="ECO:0000313" key="6">
    <source>
        <dbReference type="Proteomes" id="UP000297475"/>
    </source>
</evidence>
<evidence type="ECO:0000256" key="3">
    <source>
        <dbReference type="ARBA" id="ARBA00022777"/>
    </source>
</evidence>
<dbReference type="AlphaFoldDB" id="A0A4Z0WHU1"/>
<feature type="domain" description="Carbohydrate kinase PfkB" evidence="4">
    <location>
        <begin position="65"/>
        <end position="324"/>
    </location>
</feature>
<organism evidence="5 6">
    <name type="scientific">Natronospirillum operosum</name>
    <dbReference type="NCBI Taxonomy" id="2759953"/>
    <lineage>
        <taxon>Bacteria</taxon>
        <taxon>Pseudomonadati</taxon>
        <taxon>Pseudomonadota</taxon>
        <taxon>Gammaproteobacteria</taxon>
        <taxon>Oceanospirillales</taxon>
        <taxon>Natronospirillaceae</taxon>
        <taxon>Natronospirillum</taxon>
    </lineage>
</organism>